<accession>A0A069PC47</accession>
<dbReference type="Pfam" id="PF00571">
    <property type="entry name" value="CBS"/>
    <property type="match status" value="2"/>
</dbReference>
<protein>
    <submittedName>
        <fullName evidence="4">Inosine-5-monophosphate dehydrogenase</fullName>
    </submittedName>
</protein>
<dbReference type="InterPro" id="IPR000644">
    <property type="entry name" value="CBS_dom"/>
</dbReference>
<dbReference type="InterPro" id="IPR044725">
    <property type="entry name" value="CBSX3_CBS_dom"/>
</dbReference>
<dbReference type="EMBL" id="JFHC01000100">
    <property type="protein sequence ID" value="KDR38238.1"/>
    <property type="molecule type" value="Genomic_DNA"/>
</dbReference>
<name>A0A069PC47_9BURK</name>
<dbReference type="Gene3D" id="3.10.580.10">
    <property type="entry name" value="CBS-domain"/>
    <property type="match status" value="1"/>
</dbReference>
<evidence type="ECO:0000313" key="4">
    <source>
        <dbReference type="EMBL" id="KDR38238.1"/>
    </source>
</evidence>
<keyword evidence="5" id="KW-1185">Reference proteome</keyword>
<feature type="domain" description="CBS" evidence="3">
    <location>
        <begin position="77"/>
        <end position="133"/>
    </location>
</feature>
<dbReference type="RefSeq" id="WP_063741163.1">
    <property type="nucleotide sequence ID" value="NZ_CADFFX010000047.1"/>
</dbReference>
<comment type="caution">
    <text evidence="4">The sequence shown here is derived from an EMBL/GenBank/DDBJ whole genome shotgun (WGS) entry which is preliminary data.</text>
</comment>
<dbReference type="SMART" id="SM00116">
    <property type="entry name" value="CBS"/>
    <property type="match status" value="2"/>
</dbReference>
<dbReference type="CDD" id="cd04623">
    <property type="entry name" value="CBS_pair_bac_euk"/>
    <property type="match status" value="1"/>
</dbReference>
<dbReference type="PROSITE" id="PS51371">
    <property type="entry name" value="CBS"/>
    <property type="match status" value="2"/>
</dbReference>
<gene>
    <name evidence="4" type="ORF">BG61_02695</name>
</gene>
<feature type="domain" description="CBS" evidence="3">
    <location>
        <begin position="10"/>
        <end position="68"/>
    </location>
</feature>
<dbReference type="Proteomes" id="UP000027466">
    <property type="component" value="Unassembled WGS sequence"/>
</dbReference>
<dbReference type="PANTHER" id="PTHR43080">
    <property type="entry name" value="CBS DOMAIN-CONTAINING PROTEIN CBSX3, MITOCHONDRIAL"/>
    <property type="match status" value="1"/>
</dbReference>
<dbReference type="PANTHER" id="PTHR43080:SF2">
    <property type="entry name" value="CBS DOMAIN-CONTAINING PROTEIN"/>
    <property type="match status" value="1"/>
</dbReference>
<evidence type="ECO:0000259" key="3">
    <source>
        <dbReference type="PROSITE" id="PS51371"/>
    </source>
</evidence>
<reference evidence="4 5" key="1">
    <citation type="submission" date="2014-03" db="EMBL/GenBank/DDBJ databases">
        <title>Draft Genome Sequences of Four Burkholderia Strains.</title>
        <authorList>
            <person name="Liu X.Y."/>
            <person name="Li C.X."/>
            <person name="Xu J.H."/>
        </authorList>
    </citation>
    <scope>NUCLEOTIDE SEQUENCE [LARGE SCALE GENOMIC DNA]</scope>
    <source>
        <strain evidence="4 5">DSM 50014</strain>
    </source>
</reference>
<dbReference type="SUPFAM" id="SSF54631">
    <property type="entry name" value="CBS-domain pair"/>
    <property type="match status" value="1"/>
</dbReference>
<dbReference type="InterPro" id="IPR051257">
    <property type="entry name" value="Diverse_CBS-Domain"/>
</dbReference>
<dbReference type="InterPro" id="IPR046342">
    <property type="entry name" value="CBS_dom_sf"/>
</dbReference>
<evidence type="ECO:0000256" key="2">
    <source>
        <dbReference type="PROSITE-ProRule" id="PRU00703"/>
    </source>
</evidence>
<keyword evidence="1 2" id="KW-0129">CBS domain</keyword>
<evidence type="ECO:0000256" key="1">
    <source>
        <dbReference type="ARBA" id="ARBA00023122"/>
    </source>
</evidence>
<proteinExistence type="predicted"/>
<dbReference type="AlphaFoldDB" id="A0A069PC47"/>
<organism evidence="4 5">
    <name type="scientific">Caballeronia glathei</name>
    <dbReference type="NCBI Taxonomy" id="60547"/>
    <lineage>
        <taxon>Bacteria</taxon>
        <taxon>Pseudomonadati</taxon>
        <taxon>Pseudomonadota</taxon>
        <taxon>Betaproteobacteria</taxon>
        <taxon>Burkholderiales</taxon>
        <taxon>Burkholderiaceae</taxon>
        <taxon>Caballeronia</taxon>
    </lineage>
</organism>
<dbReference type="STRING" id="60547.GCA_000751215_04664"/>
<evidence type="ECO:0000313" key="5">
    <source>
        <dbReference type="Proteomes" id="UP000027466"/>
    </source>
</evidence>
<sequence length="167" mass="18198">MASVRQILSAKSDGTVHTIEESASVLSAITLMAHNHIGALVVTSGDQVKGIVTERDYARKIVLQDKSSKDTAVRDIMSKAVRYVRLAQTTDECMALMTECRIRHLPVIDGGLLVGMVSIGDLVKNLIGEQEYTIRQLEHYIQGGTMAPAPDGWPHRHAARPLPAPFA</sequence>